<evidence type="ECO:0008006" key="4">
    <source>
        <dbReference type="Google" id="ProtNLM"/>
    </source>
</evidence>
<feature type="signal peptide" evidence="1">
    <location>
        <begin position="1"/>
        <end position="22"/>
    </location>
</feature>
<dbReference type="Proteomes" id="UP000447355">
    <property type="component" value="Unassembled WGS sequence"/>
</dbReference>
<feature type="chain" id="PRO_5032562184" description="DUF2946 domain-containing protein" evidence="1">
    <location>
        <begin position="23"/>
        <end position="112"/>
    </location>
</feature>
<sequence length="112" mass="11241">MRPFIRLLLWILIAALPLQGVAAVFVPCVAAQAQVATQPAAGAEHCAPAKSGLASGAHGKCSHCASCVGACAPPTVPVLVLPAGLSGARVVAPEPAMTAYIPATLERPPRLS</sequence>
<organism evidence="2 3">
    <name type="scientific">Duganella vulcania</name>
    <dbReference type="NCBI Taxonomy" id="2692166"/>
    <lineage>
        <taxon>Bacteria</taxon>
        <taxon>Pseudomonadati</taxon>
        <taxon>Pseudomonadota</taxon>
        <taxon>Betaproteobacteria</taxon>
        <taxon>Burkholderiales</taxon>
        <taxon>Oxalobacteraceae</taxon>
        <taxon>Telluria group</taxon>
        <taxon>Duganella</taxon>
    </lineage>
</organism>
<evidence type="ECO:0000256" key="1">
    <source>
        <dbReference type="SAM" id="SignalP"/>
    </source>
</evidence>
<evidence type="ECO:0000313" key="3">
    <source>
        <dbReference type="Proteomes" id="UP000447355"/>
    </source>
</evidence>
<proteinExistence type="predicted"/>
<comment type="caution">
    <text evidence="2">The sequence shown here is derived from an EMBL/GenBank/DDBJ whole genome shotgun (WGS) entry which is preliminary data.</text>
</comment>
<gene>
    <name evidence="2" type="ORF">GTP90_09825</name>
</gene>
<protein>
    <recommendedName>
        <fullName evidence="4">DUF2946 domain-containing protein</fullName>
    </recommendedName>
</protein>
<name>A0A845GLA7_9BURK</name>
<accession>A0A845GLA7</accession>
<evidence type="ECO:0000313" key="2">
    <source>
        <dbReference type="EMBL" id="MYM94155.1"/>
    </source>
</evidence>
<reference evidence="2" key="1">
    <citation type="submission" date="2019-12" db="EMBL/GenBank/DDBJ databases">
        <title>Novel species isolated from a subtropical stream in China.</title>
        <authorList>
            <person name="Lu H."/>
        </authorList>
    </citation>
    <scope>NUCLEOTIDE SEQUENCE [LARGE SCALE GENOMIC DNA]</scope>
    <source>
        <strain evidence="2">FT81W</strain>
    </source>
</reference>
<keyword evidence="1" id="KW-0732">Signal</keyword>
<dbReference type="AlphaFoldDB" id="A0A845GLA7"/>
<dbReference type="EMBL" id="WWCX01000011">
    <property type="protein sequence ID" value="MYM94155.1"/>
    <property type="molecule type" value="Genomic_DNA"/>
</dbReference>
<dbReference type="RefSeq" id="WP_161083350.1">
    <property type="nucleotide sequence ID" value="NZ_WWCX01000011.1"/>
</dbReference>